<proteinExistence type="inferred from homology"/>
<feature type="transmembrane region" description="Helical" evidence="9">
    <location>
        <begin position="348"/>
        <end position="371"/>
    </location>
</feature>
<keyword evidence="4 9" id="KW-0762">Sugar transport</keyword>
<evidence type="ECO:0000256" key="9">
    <source>
        <dbReference type="HAMAP-Rule" id="MF_00070"/>
    </source>
</evidence>
<keyword evidence="2 9" id="KW-0813">Transport</keyword>
<gene>
    <name evidence="9" type="primary">kdgT</name>
    <name evidence="11" type="ORF">QF025_003217</name>
</gene>
<evidence type="ECO:0000256" key="2">
    <source>
        <dbReference type="ARBA" id="ARBA00022448"/>
    </source>
</evidence>
<keyword evidence="7 9" id="KW-1133">Transmembrane helix</keyword>
<evidence type="ECO:0000256" key="4">
    <source>
        <dbReference type="ARBA" id="ARBA00022597"/>
    </source>
</evidence>
<evidence type="ECO:0000256" key="5">
    <source>
        <dbReference type="ARBA" id="ARBA00022692"/>
    </source>
</evidence>
<feature type="transmembrane region" description="Helical" evidence="9">
    <location>
        <begin position="228"/>
        <end position="249"/>
    </location>
</feature>
<comment type="subcellular location">
    <subcellularLocation>
        <location evidence="9">Cell membrane</location>
        <topology evidence="9">Multi-pass membrane protein</topology>
    </subcellularLocation>
</comment>
<keyword evidence="5 9" id="KW-0812">Transmembrane</keyword>
<comment type="similarity">
    <text evidence="1 9">Belongs to the KdgT transporter family.</text>
</comment>
<dbReference type="Proteomes" id="UP001245184">
    <property type="component" value="Unassembled WGS sequence"/>
</dbReference>
<sequence>MISDTPPPRLPNSHCAVLITSIIKMSDLRKSADRSTLGHDRFDQKSDRSDQNPIRAETGMAQINIKRGIERVPGGMMIVPLLLGALVATFLPGMPKFFGSFTNALFTGALPILAVFYVCMGASIDVKATPYLLKKGGALFVTKVGAAIVVGVVMGHFLGEQPISSGLFAGLSTLAVVAAMNDTNGGLYMALMGQYGRSEDVGAYTIMSLESGPFLTMVTLGVAGLSAFPWPTLVGSILPLVFGMLLGNLDREMRAFLGKAVPVMIPFFALALGASLDLHKVWQAGVLGIGLGIAVVIVTGIPLYLADRLTGGTGVAGTAAANTAGNAAAVPALIAAANPVYAEAAKSATLLVAACVVVTAILSPILTAAVAKRVQVRRESRELAR</sequence>
<evidence type="ECO:0000256" key="8">
    <source>
        <dbReference type="ARBA" id="ARBA00023136"/>
    </source>
</evidence>
<feature type="transmembrane region" description="Helical" evidence="9">
    <location>
        <begin position="282"/>
        <end position="306"/>
    </location>
</feature>
<feature type="transmembrane region" description="Helical" evidence="9">
    <location>
        <begin position="136"/>
        <end position="157"/>
    </location>
</feature>
<feature type="transmembrane region" description="Helical" evidence="9">
    <location>
        <begin position="163"/>
        <end position="180"/>
    </location>
</feature>
<keyword evidence="6 9" id="KW-0769">Symport</keyword>
<feature type="transmembrane region" description="Helical" evidence="9">
    <location>
        <begin position="313"/>
        <end position="336"/>
    </location>
</feature>
<feature type="transmembrane region" description="Helical" evidence="9">
    <location>
        <begin position="201"/>
        <end position="222"/>
    </location>
</feature>
<evidence type="ECO:0000313" key="11">
    <source>
        <dbReference type="EMBL" id="MDR6204497.1"/>
    </source>
</evidence>
<feature type="transmembrane region" description="Helical" evidence="9">
    <location>
        <begin position="256"/>
        <end position="276"/>
    </location>
</feature>
<reference evidence="11 12" key="1">
    <citation type="submission" date="2023-08" db="EMBL/GenBank/DDBJ databases">
        <title>Genome sequencing of plant associated microbes to promote plant fitness in Sorghum bicolor and Oryza sativa.</title>
        <authorList>
            <person name="Coleman-Derr D."/>
        </authorList>
    </citation>
    <scope>NUCLEOTIDE SEQUENCE [LARGE SCALE GENOMIC DNA]</scope>
    <source>
        <strain evidence="11 12">SLBN-33</strain>
    </source>
</reference>
<comment type="catalytic activity">
    <reaction evidence="9">
        <text>2-dehydro-3-deoxy-D-gluconate(in) + H(+)(in) = 2-dehydro-3-deoxy-D-gluconate(out) + H(+)(out)</text>
        <dbReference type="Rhea" id="RHEA:29943"/>
        <dbReference type="ChEBI" id="CHEBI:15378"/>
        <dbReference type="ChEBI" id="CHEBI:57990"/>
    </reaction>
</comment>
<evidence type="ECO:0000256" key="7">
    <source>
        <dbReference type="ARBA" id="ARBA00022989"/>
    </source>
</evidence>
<dbReference type="EMBL" id="JAVIZN010000002">
    <property type="protein sequence ID" value="MDR6204497.1"/>
    <property type="molecule type" value="Genomic_DNA"/>
</dbReference>
<evidence type="ECO:0000256" key="6">
    <source>
        <dbReference type="ARBA" id="ARBA00022847"/>
    </source>
</evidence>
<comment type="function">
    <text evidence="9">Catalyzes the proton-dependent uptake of 2-keto-3-deoxygluconate (KDG) into the cell.</text>
</comment>
<dbReference type="InterPro" id="IPR004684">
    <property type="entry name" value="2keto-3dGluconate_permease"/>
</dbReference>
<name>A0ABD5CGZ3_9BURK</name>
<dbReference type="AlphaFoldDB" id="A0ABD5CGZ3"/>
<evidence type="ECO:0000256" key="10">
    <source>
        <dbReference type="SAM" id="MobiDB-lite"/>
    </source>
</evidence>
<dbReference type="HAMAP" id="MF_00070">
    <property type="entry name" value="KdgT"/>
    <property type="match status" value="1"/>
</dbReference>
<evidence type="ECO:0000256" key="1">
    <source>
        <dbReference type="ARBA" id="ARBA00006430"/>
    </source>
</evidence>
<dbReference type="GO" id="GO:0015649">
    <property type="term" value="F:2-keto-3-deoxygluconate:proton symporter activity"/>
    <property type="evidence" value="ECO:0007669"/>
    <property type="project" value="UniProtKB-UniRule"/>
</dbReference>
<feature type="transmembrane region" description="Helical" evidence="9">
    <location>
        <begin position="72"/>
        <end position="92"/>
    </location>
</feature>
<feature type="region of interest" description="Disordered" evidence="10">
    <location>
        <begin position="34"/>
        <end position="53"/>
    </location>
</feature>
<protein>
    <recommendedName>
        <fullName evidence="9">2-keto-3-deoxygluconate permease</fullName>
        <shortName evidence="9">KDG permease</shortName>
    </recommendedName>
</protein>
<feature type="compositionally biased region" description="Basic and acidic residues" evidence="10">
    <location>
        <begin position="34"/>
        <end position="50"/>
    </location>
</feature>
<feature type="transmembrane region" description="Helical" evidence="9">
    <location>
        <begin position="104"/>
        <end position="124"/>
    </location>
</feature>
<dbReference type="GO" id="GO:0005886">
    <property type="term" value="C:plasma membrane"/>
    <property type="evidence" value="ECO:0007669"/>
    <property type="project" value="UniProtKB-SubCell"/>
</dbReference>
<keyword evidence="8 9" id="KW-0472">Membrane</keyword>
<comment type="caution">
    <text evidence="11">The sequence shown here is derived from an EMBL/GenBank/DDBJ whole genome shotgun (WGS) entry which is preliminary data.</text>
</comment>
<accession>A0ABD5CGZ3</accession>
<dbReference type="Pfam" id="PF03812">
    <property type="entry name" value="KdgT"/>
    <property type="match status" value="1"/>
</dbReference>
<keyword evidence="3 9" id="KW-1003">Cell membrane</keyword>
<evidence type="ECO:0000256" key="3">
    <source>
        <dbReference type="ARBA" id="ARBA00022475"/>
    </source>
</evidence>
<organism evidence="11 12">
    <name type="scientific">Paraburkholderia graminis</name>
    <dbReference type="NCBI Taxonomy" id="60548"/>
    <lineage>
        <taxon>Bacteria</taxon>
        <taxon>Pseudomonadati</taxon>
        <taxon>Pseudomonadota</taxon>
        <taxon>Betaproteobacteria</taxon>
        <taxon>Burkholderiales</taxon>
        <taxon>Burkholderiaceae</taxon>
        <taxon>Paraburkholderia</taxon>
    </lineage>
</organism>
<evidence type="ECO:0000313" key="12">
    <source>
        <dbReference type="Proteomes" id="UP001245184"/>
    </source>
</evidence>